<proteinExistence type="predicted"/>
<evidence type="ECO:0000313" key="3">
    <source>
        <dbReference type="Proteomes" id="UP000054729"/>
    </source>
</evidence>
<keyword evidence="1" id="KW-0732">Signal</keyword>
<dbReference type="RefSeq" id="WP_058481593.1">
    <property type="nucleotide sequence ID" value="NZ_LNZB01000060.1"/>
</dbReference>
<gene>
    <name evidence="2" type="ORF">Lwal_2989</name>
</gene>
<dbReference type="AlphaFoldDB" id="A0A0W1A0U3"/>
<evidence type="ECO:0000313" key="2">
    <source>
        <dbReference type="EMBL" id="KTD74948.1"/>
    </source>
</evidence>
<reference evidence="2 3" key="1">
    <citation type="submission" date="2015-11" db="EMBL/GenBank/DDBJ databases">
        <title>Genomic analysis of 38 Legionella species identifies large and diverse effector repertoires.</title>
        <authorList>
            <person name="Burstein D."/>
            <person name="Amaro F."/>
            <person name="Zusman T."/>
            <person name="Lifshitz Z."/>
            <person name="Cohen O."/>
            <person name="Gilbert J.A."/>
            <person name="Pupko T."/>
            <person name="Shuman H.A."/>
            <person name="Segal G."/>
        </authorList>
    </citation>
    <scope>NUCLEOTIDE SEQUENCE [LARGE SCALE GENOMIC DNA]</scope>
    <source>
        <strain evidence="2 3">ATCC 51914</strain>
    </source>
</reference>
<organism evidence="2 3">
    <name type="scientific">Legionella waltersii</name>
    <dbReference type="NCBI Taxonomy" id="66969"/>
    <lineage>
        <taxon>Bacteria</taxon>
        <taxon>Pseudomonadati</taxon>
        <taxon>Pseudomonadota</taxon>
        <taxon>Gammaproteobacteria</taxon>
        <taxon>Legionellales</taxon>
        <taxon>Legionellaceae</taxon>
        <taxon>Legionella</taxon>
    </lineage>
</organism>
<accession>A0A0W1A0U3</accession>
<keyword evidence="3" id="KW-1185">Reference proteome</keyword>
<dbReference type="PATRIC" id="fig|66969.6.peg.3256"/>
<dbReference type="OrthoDB" id="5649393at2"/>
<name>A0A0W1A0U3_9GAMM</name>
<sequence length="82" mass="8842">MKTIIVAIMCFLSFQLHAAACKCNTNPADITLCASQNDTEHPCHAVTPSPSLGVAPIFNACPVTKINDPVTGLPRWVTMCNW</sequence>
<evidence type="ECO:0000256" key="1">
    <source>
        <dbReference type="SAM" id="SignalP"/>
    </source>
</evidence>
<feature type="chain" id="PRO_5006919277" description="Secreted protein" evidence="1">
    <location>
        <begin position="19"/>
        <end position="82"/>
    </location>
</feature>
<dbReference type="EMBL" id="LNZB01000060">
    <property type="protein sequence ID" value="KTD74948.1"/>
    <property type="molecule type" value="Genomic_DNA"/>
</dbReference>
<protein>
    <recommendedName>
        <fullName evidence="4">Secreted protein</fullName>
    </recommendedName>
</protein>
<evidence type="ECO:0008006" key="4">
    <source>
        <dbReference type="Google" id="ProtNLM"/>
    </source>
</evidence>
<comment type="caution">
    <text evidence="2">The sequence shown here is derived from an EMBL/GenBank/DDBJ whole genome shotgun (WGS) entry which is preliminary data.</text>
</comment>
<dbReference type="Proteomes" id="UP000054729">
    <property type="component" value="Unassembled WGS sequence"/>
</dbReference>
<feature type="signal peptide" evidence="1">
    <location>
        <begin position="1"/>
        <end position="18"/>
    </location>
</feature>